<protein>
    <recommendedName>
        <fullName evidence="6">Fe2OG dioxygenase domain-containing protein</fullName>
    </recommendedName>
</protein>
<dbReference type="Proteomes" id="UP001054889">
    <property type="component" value="Unassembled WGS sequence"/>
</dbReference>
<dbReference type="GO" id="GO:0016491">
    <property type="term" value="F:oxidoreductase activity"/>
    <property type="evidence" value="ECO:0007669"/>
    <property type="project" value="UniProtKB-KW"/>
</dbReference>
<dbReference type="EMBL" id="BQKI01000012">
    <property type="protein sequence ID" value="GJN05475.1"/>
    <property type="molecule type" value="Genomic_DNA"/>
</dbReference>
<keyword evidence="4 5" id="KW-0408">Iron</keyword>
<dbReference type="SUPFAM" id="SSF51197">
    <property type="entry name" value="Clavaminate synthase-like"/>
    <property type="match status" value="1"/>
</dbReference>
<dbReference type="Gene3D" id="2.60.120.330">
    <property type="entry name" value="B-lactam Antibiotic, Isopenicillin N Synthase, Chain"/>
    <property type="match status" value="1"/>
</dbReference>
<name>A0AAV5D5E4_ELECO</name>
<keyword evidence="2 5" id="KW-0479">Metal-binding</keyword>
<dbReference type="InterPro" id="IPR050295">
    <property type="entry name" value="Plant_2OG-oxidoreductases"/>
</dbReference>
<gene>
    <name evidence="7" type="primary">ga23101</name>
    <name evidence="7" type="ORF">PR202_ga23101</name>
</gene>
<evidence type="ECO:0000256" key="2">
    <source>
        <dbReference type="ARBA" id="ARBA00022723"/>
    </source>
</evidence>
<evidence type="ECO:0000256" key="3">
    <source>
        <dbReference type="ARBA" id="ARBA00023002"/>
    </source>
</evidence>
<dbReference type="InterPro" id="IPR044861">
    <property type="entry name" value="IPNS-like_FE2OG_OXY"/>
</dbReference>
<dbReference type="GO" id="GO:0046872">
    <property type="term" value="F:metal ion binding"/>
    <property type="evidence" value="ECO:0007669"/>
    <property type="project" value="UniProtKB-KW"/>
</dbReference>
<feature type="domain" description="Fe2OG dioxygenase" evidence="6">
    <location>
        <begin position="244"/>
        <end position="345"/>
    </location>
</feature>
<keyword evidence="3 5" id="KW-0560">Oxidoreductase</keyword>
<comment type="caution">
    <text evidence="7">The sequence shown here is derived from an EMBL/GenBank/DDBJ whole genome shotgun (WGS) entry which is preliminary data.</text>
</comment>
<sequence length="395" mass="44183">MKETDACGFIYMPASSVVEILNAEPINTTSSLQEAGKNPPMAQAIVRGHLPVPNVQELAQAWNRSSEPVPEWYLRAEEEATADEVVAGGVIPVVDLSKLLDPQATEKELAKLGTACKQGFFQLINHGVPDEVLLDAKRDITEFFKLPLETKEVYKQLPDGLQGYGSAFVFSETQKLDWSNMLYLLLRPIELRDMRFWPAQPPSFRNSVDRYSAETAKVVSCLLRFLAVDMGVEQNRLLDIFGGQPQNMKVTYYPPCREAGKVMGVSSHTDASALTLLLHVNDVQGLQFRSDDGRWLNVEPIDRAFVVSVGDILEILSNGRYKSVEHRVVVHPSKQRISAAMFHQVDRSTTIGPLPELVEGGGVSRYRSVSHADFLKHFFATKFDGRKSHLDHYKI</sequence>
<dbReference type="InterPro" id="IPR027443">
    <property type="entry name" value="IPNS-like_sf"/>
</dbReference>
<organism evidence="7 8">
    <name type="scientific">Eleusine coracana subsp. coracana</name>
    <dbReference type="NCBI Taxonomy" id="191504"/>
    <lineage>
        <taxon>Eukaryota</taxon>
        <taxon>Viridiplantae</taxon>
        <taxon>Streptophyta</taxon>
        <taxon>Embryophyta</taxon>
        <taxon>Tracheophyta</taxon>
        <taxon>Spermatophyta</taxon>
        <taxon>Magnoliopsida</taxon>
        <taxon>Liliopsida</taxon>
        <taxon>Poales</taxon>
        <taxon>Poaceae</taxon>
        <taxon>PACMAD clade</taxon>
        <taxon>Chloridoideae</taxon>
        <taxon>Cynodonteae</taxon>
        <taxon>Eleusininae</taxon>
        <taxon>Eleusine</taxon>
    </lineage>
</organism>
<reference evidence="7" key="1">
    <citation type="journal article" date="2018" name="DNA Res.">
        <title>Multiple hybrid de novo genome assembly of finger millet, an orphan allotetraploid crop.</title>
        <authorList>
            <person name="Hatakeyama M."/>
            <person name="Aluri S."/>
            <person name="Balachadran M.T."/>
            <person name="Sivarajan S.R."/>
            <person name="Patrignani A."/>
            <person name="Gruter S."/>
            <person name="Poveda L."/>
            <person name="Shimizu-Inatsugi R."/>
            <person name="Baeten J."/>
            <person name="Francoijs K.J."/>
            <person name="Nataraja K.N."/>
            <person name="Reddy Y.A.N."/>
            <person name="Phadnis S."/>
            <person name="Ravikumar R.L."/>
            <person name="Schlapbach R."/>
            <person name="Sreeman S.M."/>
            <person name="Shimizu K.K."/>
        </authorList>
    </citation>
    <scope>NUCLEOTIDE SEQUENCE</scope>
</reference>
<dbReference type="InterPro" id="IPR005123">
    <property type="entry name" value="Oxoglu/Fe-dep_dioxygenase_dom"/>
</dbReference>
<evidence type="ECO:0000256" key="1">
    <source>
        <dbReference type="ARBA" id="ARBA00008056"/>
    </source>
</evidence>
<evidence type="ECO:0000313" key="8">
    <source>
        <dbReference type="Proteomes" id="UP001054889"/>
    </source>
</evidence>
<evidence type="ECO:0000256" key="4">
    <source>
        <dbReference type="ARBA" id="ARBA00023004"/>
    </source>
</evidence>
<dbReference type="FunFam" id="2.60.120.330:FF:000079">
    <property type="entry name" value="Protein SRG1"/>
    <property type="match status" value="1"/>
</dbReference>
<dbReference type="InterPro" id="IPR026992">
    <property type="entry name" value="DIOX_N"/>
</dbReference>
<comment type="similarity">
    <text evidence="1 5">Belongs to the iron/ascorbate-dependent oxidoreductase family.</text>
</comment>
<reference evidence="7" key="2">
    <citation type="submission" date="2021-12" db="EMBL/GenBank/DDBJ databases">
        <title>Resequencing data analysis of finger millet.</title>
        <authorList>
            <person name="Hatakeyama M."/>
            <person name="Aluri S."/>
            <person name="Balachadran M.T."/>
            <person name="Sivarajan S.R."/>
            <person name="Poveda L."/>
            <person name="Shimizu-Inatsugi R."/>
            <person name="Schlapbach R."/>
            <person name="Sreeman S.M."/>
            <person name="Shimizu K.K."/>
        </authorList>
    </citation>
    <scope>NUCLEOTIDE SEQUENCE</scope>
</reference>
<dbReference type="AlphaFoldDB" id="A0AAV5D5E4"/>
<keyword evidence="8" id="KW-1185">Reference proteome</keyword>
<dbReference type="Pfam" id="PF03171">
    <property type="entry name" value="2OG-FeII_Oxy"/>
    <property type="match status" value="1"/>
</dbReference>
<accession>A0AAV5D5E4</accession>
<evidence type="ECO:0000259" key="6">
    <source>
        <dbReference type="PROSITE" id="PS51471"/>
    </source>
</evidence>
<dbReference type="PANTHER" id="PTHR47991">
    <property type="entry name" value="OXOGLUTARATE/IRON-DEPENDENT DIOXYGENASE"/>
    <property type="match status" value="1"/>
</dbReference>
<evidence type="ECO:0000313" key="7">
    <source>
        <dbReference type="EMBL" id="GJN05475.1"/>
    </source>
</evidence>
<evidence type="ECO:0000256" key="5">
    <source>
        <dbReference type="RuleBase" id="RU003682"/>
    </source>
</evidence>
<proteinExistence type="inferred from homology"/>
<dbReference type="PROSITE" id="PS51471">
    <property type="entry name" value="FE2OG_OXY"/>
    <property type="match status" value="1"/>
</dbReference>
<dbReference type="Pfam" id="PF14226">
    <property type="entry name" value="DIOX_N"/>
    <property type="match status" value="1"/>
</dbReference>